<feature type="region of interest" description="Disordered" evidence="10">
    <location>
        <begin position="37"/>
        <end position="76"/>
    </location>
</feature>
<evidence type="ECO:0000256" key="8">
    <source>
        <dbReference type="PROSITE-ProRule" id="PRU00108"/>
    </source>
</evidence>
<dbReference type="CDD" id="cd00086">
    <property type="entry name" value="homeodomain"/>
    <property type="match status" value="1"/>
</dbReference>
<feature type="region of interest" description="Disordered" evidence="10">
    <location>
        <begin position="116"/>
        <end position="156"/>
    </location>
</feature>
<keyword evidence="3" id="KW-0805">Transcription regulation</keyword>
<name>A0A8T0XJ22_PANVG</name>
<gene>
    <name evidence="12" type="ORF">PVAP13_1KG361200</name>
</gene>
<dbReference type="Pfam" id="PF02183">
    <property type="entry name" value="HALZ"/>
    <property type="match status" value="1"/>
</dbReference>
<dbReference type="AlphaFoldDB" id="A0A8T0XJ22"/>
<keyword evidence="5 8" id="KW-0371">Homeobox</keyword>
<proteinExistence type="inferred from homology"/>
<dbReference type="SMART" id="SM00389">
    <property type="entry name" value="HOX"/>
    <property type="match status" value="1"/>
</dbReference>
<reference evidence="12" key="1">
    <citation type="submission" date="2020-05" db="EMBL/GenBank/DDBJ databases">
        <title>WGS assembly of Panicum virgatum.</title>
        <authorList>
            <person name="Lovell J.T."/>
            <person name="Jenkins J."/>
            <person name="Shu S."/>
            <person name="Juenger T.E."/>
            <person name="Schmutz J."/>
        </authorList>
    </citation>
    <scope>NUCLEOTIDE SEQUENCE</scope>
    <source>
        <strain evidence="12">AP13</strain>
    </source>
</reference>
<dbReference type="InterPro" id="IPR001356">
    <property type="entry name" value="HD"/>
</dbReference>
<dbReference type="PANTHER" id="PTHR45714">
    <property type="entry name" value="HOMEOBOX-LEUCINE ZIPPER PROTEIN HAT14"/>
    <property type="match status" value="1"/>
</dbReference>
<dbReference type="PROSITE" id="PS00027">
    <property type="entry name" value="HOMEOBOX_1"/>
    <property type="match status" value="1"/>
</dbReference>
<dbReference type="EMBL" id="CM029037">
    <property type="protein sequence ID" value="KAG2659195.1"/>
    <property type="molecule type" value="Genomic_DNA"/>
</dbReference>
<feature type="compositionally biased region" description="Polar residues" evidence="10">
    <location>
        <begin position="118"/>
        <end position="127"/>
    </location>
</feature>
<sequence length="320" mass="35049">MELELSLGDSPALAKCTSTPMLTPTYAGKEDHELVLELGVGTAKRTEQDNQKTPKQPGEDAQDQEDDGEACFRSESPVELSLGCPLLPASAETGSANSEECRRGFEVNTVVVDGESAQGRSLSTSSLPREVSVRQAADQEAAEDEENSGVGRGVRKKLRLSKEQSALLEDSFKEHSTLTPKQKSDLAKQLKLRPRQVEVWFQNRRARTKLKQTEVDCEYLKRCCEALAQENRRLHREVAELRALRTAPYPFYGHLPAAGFSTACVCPSCDDKVIAAHHSSITATSLAVPPPSPVSTLFARPHFGPFTIHPVLRRQPSATS</sequence>
<dbReference type="PROSITE" id="PS50071">
    <property type="entry name" value="HOMEOBOX_2"/>
    <property type="match status" value="1"/>
</dbReference>
<feature type="DNA-binding region" description="Homeobox" evidence="8">
    <location>
        <begin position="153"/>
        <end position="212"/>
    </location>
</feature>
<dbReference type="PANTHER" id="PTHR45714:SF21">
    <property type="entry name" value="HOMEOBOX-LEUCINE ZIPPER PROTEIN HOX7"/>
    <property type="match status" value="1"/>
</dbReference>
<protein>
    <recommendedName>
        <fullName evidence="11">Homeobox domain-containing protein</fullName>
    </recommendedName>
</protein>
<keyword evidence="7 8" id="KW-0539">Nucleus</keyword>
<comment type="similarity">
    <text evidence="2">Belongs to the HD-ZIP homeobox family. Class II subfamily.</text>
</comment>
<comment type="subcellular location">
    <subcellularLocation>
        <location evidence="1 8 9">Nucleus</location>
    </subcellularLocation>
</comment>
<dbReference type="SMART" id="SM00340">
    <property type="entry name" value="HALZ"/>
    <property type="match status" value="1"/>
</dbReference>
<dbReference type="SUPFAM" id="SSF46689">
    <property type="entry name" value="Homeodomain-like"/>
    <property type="match status" value="1"/>
</dbReference>
<evidence type="ECO:0000256" key="5">
    <source>
        <dbReference type="ARBA" id="ARBA00023155"/>
    </source>
</evidence>
<evidence type="ECO:0000256" key="10">
    <source>
        <dbReference type="SAM" id="MobiDB-lite"/>
    </source>
</evidence>
<evidence type="ECO:0000256" key="2">
    <source>
        <dbReference type="ARBA" id="ARBA00006074"/>
    </source>
</evidence>
<dbReference type="Proteomes" id="UP000823388">
    <property type="component" value="Chromosome 1K"/>
</dbReference>
<dbReference type="InterPro" id="IPR009057">
    <property type="entry name" value="Homeodomain-like_sf"/>
</dbReference>
<evidence type="ECO:0000256" key="7">
    <source>
        <dbReference type="ARBA" id="ARBA00023242"/>
    </source>
</evidence>
<comment type="caution">
    <text evidence="12">The sequence shown here is derived from an EMBL/GenBank/DDBJ whole genome shotgun (WGS) entry which is preliminary data.</text>
</comment>
<feature type="domain" description="Homeobox" evidence="11">
    <location>
        <begin position="151"/>
        <end position="211"/>
    </location>
</feature>
<evidence type="ECO:0000256" key="4">
    <source>
        <dbReference type="ARBA" id="ARBA00023125"/>
    </source>
</evidence>
<evidence type="ECO:0000313" key="12">
    <source>
        <dbReference type="EMBL" id="KAG2659195.1"/>
    </source>
</evidence>
<dbReference type="GO" id="GO:0005634">
    <property type="term" value="C:nucleus"/>
    <property type="evidence" value="ECO:0007669"/>
    <property type="project" value="UniProtKB-SubCell"/>
</dbReference>
<dbReference type="Gene3D" id="1.10.10.60">
    <property type="entry name" value="Homeodomain-like"/>
    <property type="match status" value="1"/>
</dbReference>
<accession>A0A8T0XJ22</accession>
<dbReference type="Pfam" id="PF00046">
    <property type="entry name" value="Homeodomain"/>
    <property type="match status" value="1"/>
</dbReference>
<dbReference type="GO" id="GO:0043565">
    <property type="term" value="F:sequence-specific DNA binding"/>
    <property type="evidence" value="ECO:0007669"/>
    <property type="project" value="InterPro"/>
</dbReference>
<dbReference type="InterPro" id="IPR003106">
    <property type="entry name" value="Leu_zip_homeo"/>
</dbReference>
<dbReference type="GO" id="GO:0000981">
    <property type="term" value="F:DNA-binding transcription factor activity, RNA polymerase II-specific"/>
    <property type="evidence" value="ECO:0007669"/>
    <property type="project" value="InterPro"/>
</dbReference>
<organism evidence="12 13">
    <name type="scientific">Panicum virgatum</name>
    <name type="common">Blackwell switchgrass</name>
    <dbReference type="NCBI Taxonomy" id="38727"/>
    <lineage>
        <taxon>Eukaryota</taxon>
        <taxon>Viridiplantae</taxon>
        <taxon>Streptophyta</taxon>
        <taxon>Embryophyta</taxon>
        <taxon>Tracheophyta</taxon>
        <taxon>Spermatophyta</taxon>
        <taxon>Magnoliopsida</taxon>
        <taxon>Liliopsida</taxon>
        <taxon>Poales</taxon>
        <taxon>Poaceae</taxon>
        <taxon>PACMAD clade</taxon>
        <taxon>Panicoideae</taxon>
        <taxon>Panicodae</taxon>
        <taxon>Paniceae</taxon>
        <taxon>Panicinae</taxon>
        <taxon>Panicum</taxon>
        <taxon>Panicum sect. Hiantes</taxon>
    </lineage>
</organism>
<keyword evidence="13" id="KW-1185">Reference proteome</keyword>
<dbReference type="InterPro" id="IPR050762">
    <property type="entry name" value="HD-ZIP_Homeobox_LZ_Class_II"/>
</dbReference>
<dbReference type="OrthoDB" id="6159439at2759"/>
<dbReference type="InterPro" id="IPR017970">
    <property type="entry name" value="Homeobox_CS"/>
</dbReference>
<dbReference type="FunFam" id="1.10.10.60:FF:000577">
    <property type="entry name" value="Homeobox-leucine zipper protein 18"/>
    <property type="match status" value="1"/>
</dbReference>
<evidence type="ECO:0000256" key="1">
    <source>
        <dbReference type="ARBA" id="ARBA00004123"/>
    </source>
</evidence>
<evidence type="ECO:0000259" key="11">
    <source>
        <dbReference type="PROSITE" id="PS50071"/>
    </source>
</evidence>
<evidence type="ECO:0000256" key="6">
    <source>
        <dbReference type="ARBA" id="ARBA00023163"/>
    </source>
</evidence>
<keyword evidence="6" id="KW-0804">Transcription</keyword>
<evidence type="ECO:0000256" key="9">
    <source>
        <dbReference type="RuleBase" id="RU000682"/>
    </source>
</evidence>
<evidence type="ECO:0000313" key="13">
    <source>
        <dbReference type="Proteomes" id="UP000823388"/>
    </source>
</evidence>
<evidence type="ECO:0000256" key="3">
    <source>
        <dbReference type="ARBA" id="ARBA00023015"/>
    </source>
</evidence>
<feature type="compositionally biased region" description="Acidic residues" evidence="10">
    <location>
        <begin position="60"/>
        <end position="69"/>
    </location>
</feature>
<keyword evidence="4 8" id="KW-0238">DNA-binding</keyword>